<dbReference type="CDD" id="cd00086">
    <property type="entry name" value="homeodomain"/>
    <property type="match status" value="1"/>
</dbReference>
<dbReference type="GO" id="GO:0005634">
    <property type="term" value="C:nucleus"/>
    <property type="evidence" value="ECO:0007669"/>
    <property type="project" value="UniProtKB-SubCell"/>
</dbReference>
<reference evidence="10" key="1">
    <citation type="submission" date="2017-02" db="UniProtKB">
        <authorList>
            <consortium name="WormBaseParasite"/>
        </authorList>
    </citation>
    <scope>IDENTIFICATION</scope>
</reference>
<dbReference type="PANTHER" id="PTHR45793">
    <property type="entry name" value="HOMEOBOX PROTEIN"/>
    <property type="match status" value="1"/>
</dbReference>
<keyword evidence="5 6" id="KW-0539">Nucleus</keyword>
<dbReference type="PROSITE" id="PS50071">
    <property type="entry name" value="HOMEOBOX_2"/>
    <property type="match status" value="1"/>
</dbReference>
<dbReference type="PANTHER" id="PTHR45793:SF5">
    <property type="entry name" value="HOMEOTIC PROTEIN OCELLILESS"/>
    <property type="match status" value="1"/>
</dbReference>
<dbReference type="InterPro" id="IPR001356">
    <property type="entry name" value="HD"/>
</dbReference>
<name>A0A0N5BYL1_STREA</name>
<evidence type="ECO:0000313" key="9">
    <source>
        <dbReference type="Proteomes" id="UP000046392"/>
    </source>
</evidence>
<evidence type="ECO:0000256" key="3">
    <source>
        <dbReference type="ARBA" id="ARBA00023125"/>
    </source>
</evidence>
<evidence type="ECO:0000256" key="4">
    <source>
        <dbReference type="ARBA" id="ARBA00023155"/>
    </source>
</evidence>
<feature type="domain" description="Homeobox" evidence="8">
    <location>
        <begin position="31"/>
        <end position="83"/>
    </location>
</feature>
<evidence type="ECO:0000313" key="10">
    <source>
        <dbReference type="WBParaSite" id="SPAL_0001086300.1"/>
    </source>
</evidence>
<keyword evidence="4 6" id="KW-0371">Homeobox</keyword>
<keyword evidence="3 6" id="KW-0238">DNA-binding</keyword>
<dbReference type="GO" id="GO:0000978">
    <property type="term" value="F:RNA polymerase II cis-regulatory region sequence-specific DNA binding"/>
    <property type="evidence" value="ECO:0007669"/>
    <property type="project" value="TreeGrafter"/>
</dbReference>
<dbReference type="GO" id="GO:0000981">
    <property type="term" value="F:DNA-binding transcription factor activity, RNA polymerase II-specific"/>
    <property type="evidence" value="ECO:0007669"/>
    <property type="project" value="TreeGrafter"/>
</dbReference>
<evidence type="ECO:0000256" key="1">
    <source>
        <dbReference type="ARBA" id="ARBA00004123"/>
    </source>
</evidence>
<evidence type="ECO:0000256" key="5">
    <source>
        <dbReference type="ARBA" id="ARBA00023242"/>
    </source>
</evidence>
<dbReference type="WBParaSite" id="SPAL_0001086300.1">
    <property type="protein sequence ID" value="SPAL_0001086300.1"/>
    <property type="gene ID" value="SPAL_0001086300"/>
</dbReference>
<organism evidence="9 10">
    <name type="scientific">Strongyloides papillosus</name>
    <name type="common">Intestinal threadworm</name>
    <dbReference type="NCBI Taxonomy" id="174720"/>
    <lineage>
        <taxon>Eukaryota</taxon>
        <taxon>Metazoa</taxon>
        <taxon>Ecdysozoa</taxon>
        <taxon>Nematoda</taxon>
        <taxon>Chromadorea</taxon>
        <taxon>Rhabditida</taxon>
        <taxon>Tylenchina</taxon>
        <taxon>Panagrolaimomorpha</taxon>
        <taxon>Strongyloidoidea</taxon>
        <taxon>Strongyloididae</taxon>
        <taxon>Strongyloides</taxon>
    </lineage>
</organism>
<evidence type="ECO:0000256" key="7">
    <source>
        <dbReference type="RuleBase" id="RU000682"/>
    </source>
</evidence>
<dbReference type="AlphaFoldDB" id="A0A0N5BYL1"/>
<dbReference type="InterPro" id="IPR009057">
    <property type="entry name" value="Homeodomain-like_sf"/>
</dbReference>
<dbReference type="SMART" id="SM00389">
    <property type="entry name" value="HOX"/>
    <property type="match status" value="1"/>
</dbReference>
<dbReference type="Proteomes" id="UP000046392">
    <property type="component" value="Unplaced"/>
</dbReference>
<protein>
    <submittedName>
        <fullName evidence="10">Homeobox domain-containing protein</fullName>
    </submittedName>
</protein>
<dbReference type="Gene3D" id="1.10.10.60">
    <property type="entry name" value="Homeodomain-like"/>
    <property type="match status" value="1"/>
</dbReference>
<proteinExistence type="predicted"/>
<keyword evidence="9" id="KW-1185">Reference proteome</keyword>
<evidence type="ECO:0000256" key="6">
    <source>
        <dbReference type="PROSITE-ProRule" id="PRU00108"/>
    </source>
</evidence>
<dbReference type="SUPFAM" id="SSF46689">
    <property type="entry name" value="Homeodomain-like"/>
    <property type="match status" value="1"/>
</dbReference>
<sequence length="132" mass="15464">MPFDIFDNEKVQVISNEERGTLEMNIPSCETFTNKDHKLLEEFFGKNEYPNLKEKHDLAIHLNSSPVKIQTWFQNQRAKRKRINGTKNDTNLSALKKNRISQTVEDVIVREMKKVENPNSEIKSEGNNFKKE</sequence>
<dbReference type="Pfam" id="PF00046">
    <property type="entry name" value="Homeodomain"/>
    <property type="match status" value="1"/>
</dbReference>
<evidence type="ECO:0000256" key="2">
    <source>
        <dbReference type="ARBA" id="ARBA00022473"/>
    </source>
</evidence>
<comment type="subcellular location">
    <subcellularLocation>
        <location evidence="1 6 7">Nucleus</location>
    </subcellularLocation>
</comment>
<evidence type="ECO:0000259" key="8">
    <source>
        <dbReference type="PROSITE" id="PS50071"/>
    </source>
</evidence>
<feature type="DNA-binding region" description="Homeobox" evidence="6">
    <location>
        <begin position="33"/>
        <end position="84"/>
    </location>
</feature>
<keyword evidence="2" id="KW-0217">Developmental protein</keyword>
<accession>A0A0N5BYL1</accession>